<proteinExistence type="predicted"/>
<organism evidence="2">
    <name type="scientific">Tanacetum cinerariifolium</name>
    <name type="common">Dalmatian daisy</name>
    <name type="synonym">Chrysanthemum cinerariifolium</name>
    <dbReference type="NCBI Taxonomy" id="118510"/>
    <lineage>
        <taxon>Eukaryota</taxon>
        <taxon>Viridiplantae</taxon>
        <taxon>Streptophyta</taxon>
        <taxon>Embryophyta</taxon>
        <taxon>Tracheophyta</taxon>
        <taxon>Spermatophyta</taxon>
        <taxon>Magnoliopsida</taxon>
        <taxon>eudicotyledons</taxon>
        <taxon>Gunneridae</taxon>
        <taxon>Pentapetalae</taxon>
        <taxon>asterids</taxon>
        <taxon>campanulids</taxon>
        <taxon>Asterales</taxon>
        <taxon>Asteraceae</taxon>
        <taxon>Asteroideae</taxon>
        <taxon>Anthemideae</taxon>
        <taxon>Anthemidinae</taxon>
        <taxon>Tanacetum</taxon>
    </lineage>
</organism>
<feature type="region of interest" description="Disordered" evidence="1">
    <location>
        <begin position="1"/>
        <end position="36"/>
    </location>
</feature>
<reference evidence="2" key="1">
    <citation type="journal article" date="2019" name="Sci. Rep.">
        <title>Draft genome of Tanacetum cinerariifolium, the natural source of mosquito coil.</title>
        <authorList>
            <person name="Yamashiro T."/>
            <person name="Shiraishi A."/>
            <person name="Satake H."/>
            <person name="Nakayama K."/>
        </authorList>
    </citation>
    <scope>NUCLEOTIDE SEQUENCE</scope>
</reference>
<dbReference type="AlphaFoldDB" id="A0A699H3D6"/>
<sequence>MNYEPVSVENQANKSASLKEANHSVGTQANDDQGANSKEVDLHDEHFILRIWSAYSTIEELKKLKRQEKEANDAAKTEATHENQDANTNNTNLLNVVSAPISTASPSKVLNDDVPSYPDNPSMPHLEDIYANPSKGIFTDSSYDDEGVVTDFNNFETTVNVSPTPIPRIHTIHPKTQILRDPLSDVQTRNFPFGKKAFRTKCIYRNKKDETGVVVRNKAILVAQGHREEERIDYDESAFLYGTIDEEVYVIQPPSFEDPKFLNKVYKAVKALYGLYKLLELVMLLCLLSWRKVKQKEDGIFIYVAKILKKFDFLSVKTASTSIETQKPLVKDEEAADMDAHLYRSMIGFLMYLTTSRPDLIFAVYDCSRFQVTPKTSHLQVVKRIFRYLKGQPKSGLWYPKVSSFNLETYSDSDYAGVNLDRKSKTGGCQFLGRRLILWQCKKQTIVATSNIEAEYIAAAYCCGQVL</sequence>
<name>A0A699H3D6_TANCI</name>
<feature type="compositionally biased region" description="Polar residues" evidence="1">
    <location>
        <begin position="24"/>
        <end position="36"/>
    </location>
</feature>
<comment type="caution">
    <text evidence="2">The sequence shown here is derived from an EMBL/GenBank/DDBJ whole genome shotgun (WGS) entry which is preliminary data.</text>
</comment>
<dbReference type="EMBL" id="BKCJ010098420">
    <property type="protein sequence ID" value="GEX26561.1"/>
    <property type="molecule type" value="Genomic_DNA"/>
</dbReference>
<dbReference type="CDD" id="cd09272">
    <property type="entry name" value="RNase_HI_RT_Ty1"/>
    <property type="match status" value="1"/>
</dbReference>
<evidence type="ECO:0000313" key="2">
    <source>
        <dbReference type="EMBL" id="GEX26561.1"/>
    </source>
</evidence>
<protein>
    <submittedName>
        <fullName evidence="2">Uncharacterized protein</fullName>
    </submittedName>
</protein>
<gene>
    <name evidence="2" type="ORF">Tci_298536</name>
</gene>
<accession>A0A699H3D6</accession>
<dbReference type="PANTHER" id="PTHR11439:SF495">
    <property type="entry name" value="REVERSE TRANSCRIPTASE, RNA-DEPENDENT DNA POLYMERASE-RELATED"/>
    <property type="match status" value="1"/>
</dbReference>
<evidence type="ECO:0000256" key="1">
    <source>
        <dbReference type="SAM" id="MobiDB-lite"/>
    </source>
</evidence>
<dbReference type="PANTHER" id="PTHR11439">
    <property type="entry name" value="GAG-POL-RELATED RETROTRANSPOSON"/>
    <property type="match status" value="1"/>
</dbReference>